<evidence type="ECO:0000313" key="1">
    <source>
        <dbReference type="EMBL" id="WTR95230.1"/>
    </source>
</evidence>
<reference evidence="1 2" key="1">
    <citation type="submission" date="2022-10" db="EMBL/GenBank/DDBJ databases">
        <title>The complete genomes of actinobacterial strains from the NBC collection.</title>
        <authorList>
            <person name="Joergensen T.S."/>
            <person name="Alvarez Arevalo M."/>
            <person name="Sterndorff E.B."/>
            <person name="Faurdal D."/>
            <person name="Vuksanovic O."/>
            <person name="Mourched A.-S."/>
            <person name="Charusanti P."/>
            <person name="Shaw S."/>
            <person name="Blin K."/>
            <person name="Weber T."/>
        </authorList>
    </citation>
    <scope>NUCLEOTIDE SEQUENCE [LARGE SCALE GENOMIC DNA]</scope>
    <source>
        <strain evidence="1 2">NBC_00116</strain>
    </source>
</reference>
<protein>
    <submittedName>
        <fullName evidence="1">Uncharacterized protein</fullName>
    </submittedName>
</protein>
<gene>
    <name evidence="1" type="ORF">OHB34_14380</name>
</gene>
<organism evidence="1 2">
    <name type="scientific">Streptomyces anthocyanicus</name>
    <dbReference type="NCBI Taxonomy" id="68174"/>
    <lineage>
        <taxon>Bacteria</taxon>
        <taxon>Bacillati</taxon>
        <taxon>Actinomycetota</taxon>
        <taxon>Actinomycetes</taxon>
        <taxon>Kitasatosporales</taxon>
        <taxon>Streptomycetaceae</taxon>
        <taxon>Streptomyces</taxon>
        <taxon>Streptomyces violaceoruber group</taxon>
    </lineage>
</organism>
<evidence type="ECO:0000313" key="2">
    <source>
        <dbReference type="Proteomes" id="UP001622731"/>
    </source>
</evidence>
<keyword evidence="2" id="KW-1185">Reference proteome</keyword>
<dbReference type="Proteomes" id="UP001622731">
    <property type="component" value="Chromosome"/>
</dbReference>
<accession>A0ABZ1LVU8</accession>
<proteinExistence type="predicted"/>
<name>A0ABZ1LVU8_9ACTN</name>
<dbReference type="RefSeq" id="WP_128146053.1">
    <property type="nucleotide sequence ID" value="NZ_BMVQ01000002.1"/>
</dbReference>
<dbReference type="EMBL" id="CP108200">
    <property type="protein sequence ID" value="WTR95230.1"/>
    <property type="molecule type" value="Genomic_DNA"/>
</dbReference>
<sequence>MNEDDCIPLLLSLRECSEIDAHIRTAASKAEVADILNRHDLSEDDFLAGFPDLAKAVQELPGESRPTT</sequence>